<feature type="compositionally biased region" description="Basic and acidic residues" evidence="1">
    <location>
        <begin position="321"/>
        <end position="344"/>
    </location>
</feature>
<name>A0A6A4WQR2_AMPAM</name>
<evidence type="ECO:0000256" key="1">
    <source>
        <dbReference type="SAM" id="MobiDB-lite"/>
    </source>
</evidence>
<organism evidence="2 3">
    <name type="scientific">Amphibalanus amphitrite</name>
    <name type="common">Striped barnacle</name>
    <name type="synonym">Balanus amphitrite</name>
    <dbReference type="NCBI Taxonomy" id="1232801"/>
    <lineage>
        <taxon>Eukaryota</taxon>
        <taxon>Metazoa</taxon>
        <taxon>Ecdysozoa</taxon>
        <taxon>Arthropoda</taxon>
        <taxon>Crustacea</taxon>
        <taxon>Multicrustacea</taxon>
        <taxon>Cirripedia</taxon>
        <taxon>Thoracica</taxon>
        <taxon>Thoracicalcarea</taxon>
        <taxon>Balanomorpha</taxon>
        <taxon>Balanoidea</taxon>
        <taxon>Balanidae</taxon>
        <taxon>Amphibalaninae</taxon>
        <taxon>Amphibalanus</taxon>
    </lineage>
</organism>
<comment type="caution">
    <text evidence="2">The sequence shown here is derived from an EMBL/GenBank/DDBJ whole genome shotgun (WGS) entry which is preliminary data.</text>
</comment>
<proteinExistence type="predicted"/>
<feature type="region of interest" description="Disordered" evidence="1">
    <location>
        <begin position="275"/>
        <end position="349"/>
    </location>
</feature>
<gene>
    <name evidence="2" type="ORF">FJT64_022343</name>
</gene>
<feature type="compositionally biased region" description="Low complexity" evidence="1">
    <location>
        <begin position="306"/>
        <end position="315"/>
    </location>
</feature>
<evidence type="ECO:0000313" key="3">
    <source>
        <dbReference type="Proteomes" id="UP000440578"/>
    </source>
</evidence>
<dbReference type="PANTHER" id="PTHR33198:SF19">
    <property type="entry name" value="CCHC-TYPE DOMAIN-CONTAINING PROTEIN"/>
    <property type="match status" value="1"/>
</dbReference>
<sequence>MADEKKEDAHVVVEASPAVSVTELLTLLRDQAIAANRREEESARREERLTALLDGAMRSSADARAGSMTAAGVGSGPIAGPPADGRRPPVESVGPGPRLHEGISLQEFGTWETRVRAHARRARWDSLPIEEQTAALLALLDDYWTRTLQHGLDIATPNTCENLVAAFRKHLRGQRSVVLDRREFFMRQQEPGETFDDYLVALKELAQFCDFCVHCRDEQFRDRLVNGISDQESLQAMLAEPELTMEKAIKICRANESAKRNAAVLRPATVQAMSAYRRGRSLRRPSPAPASDAGRRRWSNDGSGGSRSPAPRSRGTGTGRPTDHDRRAGRGDRHHSPEPGDRTCGRCGRRRHSSGAEVSCIGPTQAEQLGVDPRSLSAASERFYAANGQELQCNGQFACDLSLGDRSTSTTVFVLHGLNAALLAWFDAVHLGILPPDYPQQICAVNLDDSGAPPSVPPPPPPPTPPPPPPPPAGAATDLTSSGKTARPGDAPTARGSPPPPRPGGRPERPEPAKPASAGMDDRPSLPTWDPAWGDPTEEQIVDLEAGSDWSADRSVHVVRSVVVVQKAHHDTLRRTRVL</sequence>
<dbReference type="Proteomes" id="UP000440578">
    <property type="component" value="Unassembled WGS sequence"/>
</dbReference>
<dbReference type="CDD" id="cd00303">
    <property type="entry name" value="retropepsin_like"/>
    <property type="match status" value="1"/>
</dbReference>
<dbReference type="EMBL" id="VIIS01000690">
    <property type="protein sequence ID" value="KAF0306114.1"/>
    <property type="molecule type" value="Genomic_DNA"/>
</dbReference>
<feature type="region of interest" description="Disordered" evidence="1">
    <location>
        <begin position="444"/>
        <end position="540"/>
    </location>
</feature>
<keyword evidence="3" id="KW-1185">Reference proteome</keyword>
<protein>
    <recommendedName>
        <fullName evidence="4">Retrotransposon gag domain-containing protein</fullName>
    </recommendedName>
</protein>
<evidence type="ECO:0008006" key="4">
    <source>
        <dbReference type="Google" id="ProtNLM"/>
    </source>
</evidence>
<dbReference type="AlphaFoldDB" id="A0A6A4WQR2"/>
<feature type="compositionally biased region" description="Pro residues" evidence="1">
    <location>
        <begin position="454"/>
        <end position="473"/>
    </location>
</feature>
<reference evidence="2 3" key="1">
    <citation type="submission" date="2019-07" db="EMBL/GenBank/DDBJ databases">
        <title>Draft genome assembly of a fouling barnacle, Amphibalanus amphitrite (Darwin, 1854): The first reference genome for Thecostraca.</title>
        <authorList>
            <person name="Kim W."/>
        </authorList>
    </citation>
    <scope>NUCLEOTIDE SEQUENCE [LARGE SCALE GENOMIC DNA]</scope>
    <source>
        <strain evidence="2">SNU_AA5</strain>
        <tissue evidence="2">Soma without cirri and trophi</tissue>
    </source>
</reference>
<accession>A0A6A4WQR2</accession>
<evidence type="ECO:0000313" key="2">
    <source>
        <dbReference type="EMBL" id="KAF0306114.1"/>
    </source>
</evidence>
<dbReference type="PANTHER" id="PTHR33198">
    <property type="entry name" value="ANK_REP_REGION DOMAIN-CONTAINING PROTEIN-RELATED"/>
    <property type="match status" value="1"/>
</dbReference>
<feature type="region of interest" description="Disordered" evidence="1">
    <location>
        <begin position="65"/>
        <end position="101"/>
    </location>
</feature>
<dbReference type="OrthoDB" id="6379273at2759"/>